<proteinExistence type="inferred from homology"/>
<keyword evidence="2 7" id="KW-0812">Transmembrane</keyword>
<keyword evidence="4 7" id="KW-0472">Membrane</keyword>
<evidence type="ECO:0000256" key="2">
    <source>
        <dbReference type="ARBA" id="ARBA00022692"/>
    </source>
</evidence>
<dbReference type="EMBL" id="JAUJDW010000024">
    <property type="protein sequence ID" value="KAK0653963.1"/>
    <property type="molecule type" value="Genomic_DNA"/>
</dbReference>
<evidence type="ECO:0000313" key="9">
    <source>
        <dbReference type="EMBL" id="KAK0653963.1"/>
    </source>
</evidence>
<dbReference type="Pfam" id="PF20684">
    <property type="entry name" value="Fung_rhodopsin"/>
    <property type="match status" value="1"/>
</dbReference>
<evidence type="ECO:0000313" key="10">
    <source>
        <dbReference type="Proteomes" id="UP001175001"/>
    </source>
</evidence>
<organism evidence="9 10">
    <name type="scientific">Lasiodiplodia hormozganensis</name>
    <dbReference type="NCBI Taxonomy" id="869390"/>
    <lineage>
        <taxon>Eukaryota</taxon>
        <taxon>Fungi</taxon>
        <taxon>Dikarya</taxon>
        <taxon>Ascomycota</taxon>
        <taxon>Pezizomycotina</taxon>
        <taxon>Dothideomycetes</taxon>
        <taxon>Dothideomycetes incertae sedis</taxon>
        <taxon>Botryosphaeriales</taxon>
        <taxon>Botryosphaeriaceae</taxon>
        <taxon>Lasiodiplodia</taxon>
    </lineage>
</organism>
<reference evidence="9" key="1">
    <citation type="submission" date="2023-06" db="EMBL/GenBank/DDBJ databases">
        <title>Multi-omics analyses reveal the molecular pathogenesis toolkit of Lasiodiplodia hormozganensis, a cross-kingdom pathogen.</title>
        <authorList>
            <person name="Felix C."/>
            <person name="Meneses R."/>
            <person name="Goncalves M.F.M."/>
            <person name="Tilleman L."/>
            <person name="Duarte A.S."/>
            <person name="Jorrin-Novo J.V."/>
            <person name="Van De Peer Y."/>
            <person name="Deforce D."/>
            <person name="Van Nieuwerburgh F."/>
            <person name="Esteves A.C."/>
            <person name="Alves A."/>
        </authorList>
    </citation>
    <scope>NUCLEOTIDE SEQUENCE</scope>
    <source>
        <strain evidence="9">CBS 339.90</strain>
    </source>
</reference>
<evidence type="ECO:0000256" key="3">
    <source>
        <dbReference type="ARBA" id="ARBA00022989"/>
    </source>
</evidence>
<feature type="domain" description="Rhodopsin" evidence="8">
    <location>
        <begin position="26"/>
        <end position="267"/>
    </location>
</feature>
<dbReference type="InterPro" id="IPR052337">
    <property type="entry name" value="SAT4-like"/>
</dbReference>
<comment type="similarity">
    <text evidence="5">Belongs to the SAT4 family.</text>
</comment>
<feature type="transmembrane region" description="Helical" evidence="7">
    <location>
        <begin position="117"/>
        <end position="140"/>
    </location>
</feature>
<comment type="caution">
    <text evidence="9">The sequence shown here is derived from an EMBL/GenBank/DDBJ whole genome shotgun (WGS) entry which is preliminary data.</text>
</comment>
<evidence type="ECO:0000256" key="6">
    <source>
        <dbReference type="SAM" id="MobiDB-lite"/>
    </source>
</evidence>
<feature type="transmembrane region" description="Helical" evidence="7">
    <location>
        <begin position="84"/>
        <end position="105"/>
    </location>
</feature>
<evidence type="ECO:0000256" key="1">
    <source>
        <dbReference type="ARBA" id="ARBA00004141"/>
    </source>
</evidence>
<dbReference type="GO" id="GO:0016020">
    <property type="term" value="C:membrane"/>
    <property type="evidence" value="ECO:0007669"/>
    <property type="project" value="UniProtKB-SubCell"/>
</dbReference>
<feature type="transmembrane region" description="Helical" evidence="7">
    <location>
        <begin position="204"/>
        <end position="222"/>
    </location>
</feature>
<accession>A0AA40CYJ3</accession>
<protein>
    <recommendedName>
        <fullName evidence="8">Rhodopsin domain-containing protein</fullName>
    </recommendedName>
</protein>
<gene>
    <name evidence="9" type="ORF">DIS24_g5677</name>
</gene>
<evidence type="ECO:0000256" key="5">
    <source>
        <dbReference type="ARBA" id="ARBA00038359"/>
    </source>
</evidence>
<feature type="transmembrane region" description="Helical" evidence="7">
    <location>
        <begin position="160"/>
        <end position="192"/>
    </location>
</feature>
<evidence type="ECO:0000256" key="4">
    <source>
        <dbReference type="ARBA" id="ARBA00023136"/>
    </source>
</evidence>
<dbReference type="Proteomes" id="UP001175001">
    <property type="component" value="Unassembled WGS sequence"/>
</dbReference>
<feature type="transmembrane region" description="Helical" evidence="7">
    <location>
        <begin position="42"/>
        <end position="64"/>
    </location>
</feature>
<comment type="subcellular location">
    <subcellularLocation>
        <location evidence="1">Membrane</location>
        <topology evidence="1">Multi-pass membrane protein</topology>
    </subcellularLocation>
</comment>
<feature type="transmembrane region" description="Helical" evidence="7">
    <location>
        <begin position="242"/>
        <end position="262"/>
    </location>
</feature>
<keyword evidence="10" id="KW-1185">Reference proteome</keyword>
<dbReference type="InterPro" id="IPR049326">
    <property type="entry name" value="Rhodopsin_dom_fungi"/>
</dbReference>
<evidence type="ECO:0000256" key="7">
    <source>
        <dbReference type="SAM" id="Phobius"/>
    </source>
</evidence>
<sequence length="358" mass="39203">MFYDSAPKLVAAVVILCIPAVLTFALRCYVRLTSAKWGWDDWMMSASMPFFLLLTISALTSANSGLGAYDEKLTAAERVTALKWFYLAQVFFCISILFAKVSIALQLVRVASQKRPYLIGLWVIVGIIVLSLSFTTIFLLSQCTPIQANWLSTTPGAKCLPTLAVTVVSFVQSGINIITDWLCAVLPIPLLWDVKMNSNTKMSVVGLLGLGIFASVSAMIRLKYTVSYMNPTEDYLFGVVNLVIWAYAEAGIAVICGCTACLRPLFSSVFKLGSSSDHKDTFELKSRTLRSRSYNGMKMPSVDSRLATKSAVITHCSAAPRPDSDDGSGSMKGDNESQVQMLESDGIHVKYEVDTRVQ</sequence>
<feature type="transmembrane region" description="Helical" evidence="7">
    <location>
        <begin position="6"/>
        <end position="30"/>
    </location>
</feature>
<keyword evidence="3 7" id="KW-1133">Transmembrane helix</keyword>
<feature type="compositionally biased region" description="Basic and acidic residues" evidence="6">
    <location>
        <begin position="345"/>
        <end position="358"/>
    </location>
</feature>
<feature type="region of interest" description="Disordered" evidence="6">
    <location>
        <begin position="318"/>
        <end position="358"/>
    </location>
</feature>
<evidence type="ECO:0000259" key="8">
    <source>
        <dbReference type="Pfam" id="PF20684"/>
    </source>
</evidence>
<dbReference type="AlphaFoldDB" id="A0AA40CYJ3"/>
<dbReference type="PANTHER" id="PTHR33048">
    <property type="entry name" value="PTH11-LIKE INTEGRAL MEMBRANE PROTEIN (AFU_ORTHOLOGUE AFUA_5G11245)"/>
    <property type="match status" value="1"/>
</dbReference>
<dbReference type="PANTHER" id="PTHR33048:SF31">
    <property type="entry name" value="INTEGRAL MEMBRANE PROTEIN"/>
    <property type="match status" value="1"/>
</dbReference>
<name>A0AA40CYJ3_9PEZI</name>